<feature type="transmembrane region" description="Helical" evidence="1">
    <location>
        <begin position="5"/>
        <end position="21"/>
    </location>
</feature>
<dbReference type="AlphaFoldDB" id="A0A930Y6D2"/>
<dbReference type="Proteomes" id="UP000656804">
    <property type="component" value="Unassembled WGS sequence"/>
</dbReference>
<feature type="transmembrane region" description="Helical" evidence="1">
    <location>
        <begin position="126"/>
        <end position="151"/>
    </location>
</feature>
<name>A0A930Y6D2_9ACTN</name>
<accession>A0A930Y6D2</accession>
<sequence length="287" mass="31532">MARVTAVYAVAVLAGALWLLLGPQTPWRWFDTLVADLLATLVVFSGSRALGNSSVYDAYWSLAPPLLVLAWWLDRDPGSDPVRAVLFAGVLLAWAVRLTAHWVRGWSGLDHEDWRYPLLRDGAGRFGVVVDLVAIHVIPTVQVFVALLPAYLLTTGAPSSHPLAILVLAVGLLVGLVAVTLETVADEQMRRFVAARTPGAVMDAGLWAWSRHPNYLGEWLWWLSVALVGLGAAPGQWWWALPGPAVMLAMFAFASIPMMDRRSLERRPAYAEVVARVPAFFPRRPRA</sequence>
<dbReference type="PROSITE" id="PS50244">
    <property type="entry name" value="S5A_REDUCTASE"/>
    <property type="match status" value="1"/>
</dbReference>
<evidence type="ECO:0000313" key="3">
    <source>
        <dbReference type="Proteomes" id="UP000656804"/>
    </source>
</evidence>
<keyword evidence="3" id="KW-1185">Reference proteome</keyword>
<dbReference type="InterPro" id="IPR010721">
    <property type="entry name" value="UstE-like"/>
</dbReference>
<dbReference type="Pfam" id="PF06966">
    <property type="entry name" value="DUF1295"/>
    <property type="match status" value="1"/>
</dbReference>
<dbReference type="PANTHER" id="PTHR32251:SF23">
    <property type="entry name" value="3-OXO-5-ALPHA-STEROID 4-DEHYDROGENASE (DUF1295)"/>
    <property type="match status" value="1"/>
</dbReference>
<keyword evidence="1" id="KW-0812">Transmembrane</keyword>
<feature type="transmembrane region" description="Helical" evidence="1">
    <location>
        <begin position="85"/>
        <end position="105"/>
    </location>
</feature>
<dbReference type="Gene3D" id="1.20.120.1630">
    <property type="match status" value="1"/>
</dbReference>
<feature type="transmembrane region" description="Helical" evidence="1">
    <location>
        <begin position="163"/>
        <end position="181"/>
    </location>
</feature>
<protein>
    <submittedName>
        <fullName evidence="2">DUF1295 domain-containing protein</fullName>
    </submittedName>
</protein>
<reference evidence="2" key="1">
    <citation type="submission" date="2020-11" db="EMBL/GenBank/DDBJ databases">
        <title>Nocardioides sp. CBS4Y-1, whole genome shotgun sequence.</title>
        <authorList>
            <person name="Tuo L."/>
        </authorList>
    </citation>
    <scope>NUCLEOTIDE SEQUENCE</scope>
    <source>
        <strain evidence="2">CBS4Y-1</strain>
    </source>
</reference>
<evidence type="ECO:0000256" key="1">
    <source>
        <dbReference type="SAM" id="Phobius"/>
    </source>
</evidence>
<dbReference type="GO" id="GO:0016020">
    <property type="term" value="C:membrane"/>
    <property type="evidence" value="ECO:0007669"/>
    <property type="project" value="TreeGrafter"/>
</dbReference>
<keyword evidence="1" id="KW-0472">Membrane</keyword>
<gene>
    <name evidence="2" type="ORF">ISG29_04065</name>
</gene>
<feature type="transmembrane region" description="Helical" evidence="1">
    <location>
        <begin position="215"/>
        <end position="233"/>
    </location>
</feature>
<keyword evidence="1" id="KW-1133">Transmembrane helix</keyword>
<evidence type="ECO:0000313" key="2">
    <source>
        <dbReference type="EMBL" id="MBF4160852.1"/>
    </source>
</evidence>
<dbReference type="EMBL" id="JADIVZ010000001">
    <property type="protein sequence ID" value="MBF4160852.1"/>
    <property type="molecule type" value="Genomic_DNA"/>
</dbReference>
<proteinExistence type="predicted"/>
<comment type="caution">
    <text evidence="2">The sequence shown here is derived from an EMBL/GenBank/DDBJ whole genome shotgun (WGS) entry which is preliminary data.</text>
</comment>
<organism evidence="2 3">
    <name type="scientific">Nocardioides acrostichi</name>
    <dbReference type="NCBI Taxonomy" id="2784339"/>
    <lineage>
        <taxon>Bacteria</taxon>
        <taxon>Bacillati</taxon>
        <taxon>Actinomycetota</taxon>
        <taxon>Actinomycetes</taxon>
        <taxon>Propionibacteriales</taxon>
        <taxon>Nocardioidaceae</taxon>
        <taxon>Nocardioides</taxon>
    </lineage>
</organism>
<dbReference type="PANTHER" id="PTHR32251">
    <property type="entry name" value="3-OXO-5-ALPHA-STEROID 4-DEHYDROGENASE"/>
    <property type="match status" value="1"/>
</dbReference>